<dbReference type="Proteomes" id="UP000292373">
    <property type="component" value="Unassembled WGS sequence"/>
</dbReference>
<dbReference type="GO" id="GO:0016787">
    <property type="term" value="F:hydrolase activity"/>
    <property type="evidence" value="ECO:0007669"/>
    <property type="project" value="UniProtKB-KW"/>
</dbReference>
<accession>A0A4Q9KI68</accession>
<dbReference type="InterPro" id="IPR000330">
    <property type="entry name" value="SNF2_N"/>
</dbReference>
<dbReference type="PROSITE" id="PS50835">
    <property type="entry name" value="IG_LIKE"/>
    <property type="match status" value="1"/>
</dbReference>
<gene>
    <name evidence="7" type="ORF">ET989_00575</name>
</gene>
<dbReference type="Gene3D" id="3.40.50.300">
    <property type="entry name" value="P-loop containing nucleotide triphosphate hydrolases"/>
    <property type="match status" value="1"/>
</dbReference>
<dbReference type="GO" id="GO:0005524">
    <property type="term" value="F:ATP binding"/>
    <property type="evidence" value="ECO:0007669"/>
    <property type="project" value="InterPro"/>
</dbReference>
<dbReference type="GO" id="GO:0004386">
    <property type="term" value="F:helicase activity"/>
    <property type="evidence" value="ECO:0007669"/>
    <property type="project" value="UniProtKB-KW"/>
</dbReference>
<dbReference type="OrthoDB" id="9760715at2"/>
<feature type="domain" description="Ig-like" evidence="3">
    <location>
        <begin position="327"/>
        <end position="366"/>
    </location>
</feature>
<sequence length="1055" mass="115311">MTIPDWVSSYSDTDLERRFGAETAARGQSYAEDGRVRAIRSAGDLVMATVLGSAREAYQCSVVATAGPTSLVATCTCPVRRDCKHSAALLLAARRSAGRRGPASWQLALSPLVPRPSSGRGTTLLALQVNASGREFTLRPLRPGHRDAWIKAGATWDDVRLSPAVFDPEQREAVLALLDSRRRNEYAYGHRADALPLRELHTDVWEVLARARATGVPLVPGEGPDRRPLPTPELLADPLVPVLHLHRADGAVRLDPRVLLEGEEVALDWQSLVGRPAHGAAFLHEGRLILARLERPLDQAEHQLFTQPATVTVPEADLALFGAGFLPALRRRMAVVVDDGVEIPEGSPPTLVCTVEFGEGSATVRWGFRYRLGGDVHSLGLAPAASDPPIRDLHAESALARSVPEGPWSVVGPRGEPELRPSFLTGRALFGFTARTLPMLQERDDVEVELSRPAPTFRRAEAAPVVSLTVSEPTAGDWFNLAVEVTVDGEVVPFAALFAALTLGQDHLLLDSGTWFDLDRPELGQLRALIEEARLLVEADGDTFRLRPEHVGLWAELVELGVVAEQSAAWQESVGALMDLDELPETPLPDGLDADLRPYQHTGFSWLSFLWRTRLGGILADEMGLGKTLQTLALAQSAHEAGELTAPVLVVAPTSVLGTWVAEAAKFTPGLRVTSITESHKRRRTPLADAVAGAHIVVTSYTLLRLEADAYAELDWSAVLLDEAQFVKNHRSQAYQAVRKLRSRVKIALTGTPLENNLMDLWSLLSITAPGLFPHPQAFTEAYRKPVEAGDADALARLHRRIRPLVLRRTKSAVAAELPDKQEQVVPVELAGPHRRLYDRHLARERQKVLGLVDELGRNRVTILRSLTLLRQLSLSPALIDEEYPAHSAKIDTLLELLDEVVAGGHRALVFSQFTGFLALVRQRLDDEGISYSYLDGRTRDRAARIGAFRTGDDPVFLISLKAGGFGLTLTEADYVFILDPWWNPAAEAQAIDRAHRIGQDKPVNVYRLVSADTIEEKVVALADSKRHLFDEVVGAASDMVAPLSADDIRGLLLP</sequence>
<keyword evidence="7" id="KW-0547">Nucleotide-binding</keyword>
<protein>
    <submittedName>
        <fullName evidence="7">Helicase SNF2</fullName>
    </submittedName>
</protein>
<keyword evidence="2" id="KW-0479">Metal-binding</keyword>
<dbReference type="InterPro" id="IPR007110">
    <property type="entry name" value="Ig-like_dom"/>
</dbReference>
<evidence type="ECO:0000256" key="2">
    <source>
        <dbReference type="PROSITE-ProRule" id="PRU00325"/>
    </source>
</evidence>
<name>A0A4Q9KI68_9ACTN</name>
<evidence type="ECO:0000259" key="4">
    <source>
        <dbReference type="PROSITE" id="PS50966"/>
    </source>
</evidence>
<feature type="domain" description="SWIM-type" evidence="4">
    <location>
        <begin position="60"/>
        <end position="94"/>
    </location>
</feature>
<feature type="domain" description="Helicase ATP-binding" evidence="5">
    <location>
        <begin position="608"/>
        <end position="771"/>
    </location>
</feature>
<dbReference type="PROSITE" id="PS50966">
    <property type="entry name" value="ZF_SWIM"/>
    <property type="match status" value="1"/>
</dbReference>
<evidence type="ECO:0000256" key="1">
    <source>
        <dbReference type="ARBA" id="ARBA00022801"/>
    </source>
</evidence>
<dbReference type="SMART" id="SM00490">
    <property type="entry name" value="HELICc"/>
    <property type="match status" value="1"/>
</dbReference>
<dbReference type="PROSITE" id="PS51194">
    <property type="entry name" value="HELICASE_CTER"/>
    <property type="match status" value="1"/>
</dbReference>
<evidence type="ECO:0000259" key="5">
    <source>
        <dbReference type="PROSITE" id="PS51192"/>
    </source>
</evidence>
<dbReference type="Pfam" id="PF00271">
    <property type="entry name" value="Helicase_C"/>
    <property type="match status" value="1"/>
</dbReference>
<keyword evidence="7" id="KW-0347">Helicase</keyword>
<keyword evidence="8" id="KW-1185">Reference proteome</keyword>
<dbReference type="PANTHER" id="PTHR10799">
    <property type="entry name" value="SNF2/RAD54 HELICASE FAMILY"/>
    <property type="match status" value="1"/>
</dbReference>
<feature type="domain" description="Helicase C-terminal" evidence="6">
    <location>
        <begin position="890"/>
        <end position="1041"/>
    </location>
</feature>
<evidence type="ECO:0000259" key="3">
    <source>
        <dbReference type="PROSITE" id="PS50835"/>
    </source>
</evidence>
<evidence type="ECO:0000313" key="8">
    <source>
        <dbReference type="Proteomes" id="UP000292373"/>
    </source>
</evidence>
<dbReference type="CDD" id="cd18793">
    <property type="entry name" value="SF2_C_SNF"/>
    <property type="match status" value="1"/>
</dbReference>
<keyword evidence="2" id="KW-0862">Zinc</keyword>
<dbReference type="SMART" id="SM00487">
    <property type="entry name" value="DEXDc"/>
    <property type="match status" value="1"/>
</dbReference>
<dbReference type="InterPro" id="IPR014001">
    <property type="entry name" value="Helicase_ATP-bd"/>
</dbReference>
<dbReference type="AlphaFoldDB" id="A0A4Q9KI68"/>
<dbReference type="EMBL" id="SDMQ01000001">
    <property type="protein sequence ID" value="TBT88487.1"/>
    <property type="molecule type" value="Genomic_DNA"/>
</dbReference>
<dbReference type="InterPro" id="IPR001650">
    <property type="entry name" value="Helicase_C-like"/>
</dbReference>
<dbReference type="Pfam" id="PF00176">
    <property type="entry name" value="SNF2-rel_dom"/>
    <property type="match status" value="1"/>
</dbReference>
<keyword evidence="1" id="KW-0378">Hydrolase</keyword>
<dbReference type="SUPFAM" id="SSF52540">
    <property type="entry name" value="P-loop containing nucleoside triphosphate hydrolases"/>
    <property type="match status" value="2"/>
</dbReference>
<evidence type="ECO:0000313" key="7">
    <source>
        <dbReference type="EMBL" id="TBT88487.1"/>
    </source>
</evidence>
<dbReference type="PROSITE" id="PS51192">
    <property type="entry name" value="HELICASE_ATP_BIND_1"/>
    <property type="match status" value="1"/>
</dbReference>
<keyword evidence="2" id="KW-0863">Zinc-finger</keyword>
<proteinExistence type="predicted"/>
<dbReference type="Gene3D" id="3.40.50.10810">
    <property type="entry name" value="Tandem AAA-ATPase domain"/>
    <property type="match status" value="1"/>
</dbReference>
<dbReference type="InterPro" id="IPR007527">
    <property type="entry name" value="Znf_SWIM"/>
</dbReference>
<keyword evidence="7" id="KW-0067">ATP-binding</keyword>
<evidence type="ECO:0000259" key="6">
    <source>
        <dbReference type="PROSITE" id="PS51194"/>
    </source>
</evidence>
<comment type="caution">
    <text evidence="7">The sequence shown here is derived from an EMBL/GenBank/DDBJ whole genome shotgun (WGS) entry which is preliminary data.</text>
</comment>
<dbReference type="InterPro" id="IPR049730">
    <property type="entry name" value="SNF2/RAD54-like_C"/>
</dbReference>
<dbReference type="InterPro" id="IPR038718">
    <property type="entry name" value="SNF2-like_sf"/>
</dbReference>
<reference evidence="7 8" key="1">
    <citation type="submission" date="2019-01" db="EMBL/GenBank/DDBJ databases">
        <title>Lactibacter flavus gen. nov., sp. nov., a novel bacterium of the family Propionibacteriaceae isolated from raw milk and dairy products.</title>
        <authorList>
            <person name="Huptas C."/>
            <person name="Wenning M."/>
            <person name="Breitenwieser F."/>
            <person name="Doll E."/>
            <person name="Von Neubeck M."/>
            <person name="Busse H.-J."/>
            <person name="Scherer S."/>
        </authorList>
    </citation>
    <scope>NUCLEOTIDE SEQUENCE [LARGE SCALE GENOMIC DNA]</scope>
    <source>
        <strain evidence="7 8">KCTC 33808</strain>
    </source>
</reference>
<organism evidence="7 8">
    <name type="scientific">Propioniciclava sinopodophylli</name>
    <dbReference type="NCBI Taxonomy" id="1837344"/>
    <lineage>
        <taxon>Bacteria</taxon>
        <taxon>Bacillati</taxon>
        <taxon>Actinomycetota</taxon>
        <taxon>Actinomycetes</taxon>
        <taxon>Propionibacteriales</taxon>
        <taxon>Propionibacteriaceae</taxon>
        <taxon>Propioniciclava</taxon>
    </lineage>
</organism>
<dbReference type="InterPro" id="IPR027417">
    <property type="entry name" value="P-loop_NTPase"/>
</dbReference>
<dbReference type="GO" id="GO:0008270">
    <property type="term" value="F:zinc ion binding"/>
    <property type="evidence" value="ECO:0007669"/>
    <property type="project" value="UniProtKB-KW"/>
</dbReference>
<dbReference type="RefSeq" id="WP_131166618.1">
    <property type="nucleotide sequence ID" value="NZ_SDMQ01000001.1"/>
</dbReference>